<feature type="transmembrane region" description="Helical" evidence="15">
    <location>
        <begin position="301"/>
        <end position="326"/>
    </location>
</feature>
<reference evidence="16" key="1">
    <citation type="journal article" date="2008" name="Nature">
        <title>The amphioxus genome and the evolution of the chordate karyotype.</title>
        <authorList>
            <consortium name="US DOE Joint Genome Institute (JGI-PGF)"/>
            <person name="Putnam N.H."/>
            <person name="Butts T."/>
            <person name="Ferrier D.E.K."/>
            <person name="Furlong R.F."/>
            <person name="Hellsten U."/>
            <person name="Kawashima T."/>
            <person name="Robinson-Rechavi M."/>
            <person name="Shoguchi E."/>
            <person name="Terry A."/>
            <person name="Yu J.-K."/>
            <person name="Benito-Gutierrez E.L."/>
            <person name="Dubchak I."/>
            <person name="Garcia-Fernandez J."/>
            <person name="Gibson-Brown J.J."/>
            <person name="Grigoriev I.V."/>
            <person name="Horton A.C."/>
            <person name="de Jong P.J."/>
            <person name="Jurka J."/>
            <person name="Kapitonov V.V."/>
            <person name="Kohara Y."/>
            <person name="Kuroki Y."/>
            <person name="Lindquist E."/>
            <person name="Lucas S."/>
            <person name="Osoegawa K."/>
            <person name="Pennacchio L.A."/>
            <person name="Salamov A.A."/>
            <person name="Satou Y."/>
            <person name="Sauka-Spengler T."/>
            <person name="Schmutz J."/>
            <person name="Shin-I T."/>
            <person name="Toyoda A."/>
            <person name="Bronner-Fraser M."/>
            <person name="Fujiyama A."/>
            <person name="Holland L.Z."/>
            <person name="Holland P.W.H."/>
            <person name="Satoh N."/>
            <person name="Rokhsar D.S."/>
        </authorList>
    </citation>
    <scope>NUCLEOTIDE SEQUENCE [LARGE SCALE GENOMIC DNA]</scope>
    <source>
        <strain evidence="16">S238N-H82</strain>
        <tissue evidence="16">Testes</tissue>
    </source>
</reference>
<keyword evidence="3" id="KW-1003">Cell membrane</keyword>
<keyword evidence="7 15" id="KW-1133">Transmembrane helix</keyword>
<evidence type="ECO:0000256" key="8">
    <source>
        <dbReference type="ARBA" id="ARBA00023065"/>
    </source>
</evidence>
<evidence type="ECO:0000256" key="3">
    <source>
        <dbReference type="ARBA" id="ARBA00022475"/>
    </source>
</evidence>
<evidence type="ECO:0000256" key="15">
    <source>
        <dbReference type="SAM" id="Phobius"/>
    </source>
</evidence>
<keyword evidence="2" id="KW-0813">Transport</keyword>
<dbReference type="Pfam" id="PF02535">
    <property type="entry name" value="Zip"/>
    <property type="match status" value="1"/>
</dbReference>
<sequence>MGILVPQYPRLCLPCLMIEHGSCQDLCNWRKTKTMELLVVKGLCLGGTFIGLFIMTIIPLKCVARPQTDFGQRQRRTSRALGLMSCFAGGVFLATCFLGLLPTVREKVENALTMKDIKVNYPLAETVTIVGLLLSVFVEQVVHTCQKKPQRTGLLKMETLGSSKQTSRLGRSSESDSDSESSSDAEQQSLRYSTHNGHLHHDHFEGVGELSSFRSYVLLLALSVHSVFEGLAMGLQEDMGVFVNLYIGVMIHECLAAFALGVNLVSANMKTPTVVKLALLFCVMVPAGMGAGMGIQTQPGFVTAVISAILQGLAAGTFIHVTFFEILGRELEKDGDRLLKVLCLTVGFSILATLSFVLQR</sequence>
<evidence type="ECO:0000256" key="12">
    <source>
        <dbReference type="ARBA" id="ARBA00041702"/>
    </source>
</evidence>
<dbReference type="GO" id="GO:0006829">
    <property type="term" value="P:zinc ion transport"/>
    <property type="evidence" value="ECO:0007669"/>
    <property type="project" value="UniProtKB-KW"/>
</dbReference>
<feature type="transmembrane region" description="Helical" evidence="15">
    <location>
        <begin position="81"/>
        <end position="101"/>
    </location>
</feature>
<organism>
    <name type="scientific">Branchiostoma floridae</name>
    <name type="common">Florida lancelet</name>
    <name type="synonym">Amphioxus</name>
    <dbReference type="NCBI Taxonomy" id="7739"/>
    <lineage>
        <taxon>Eukaryota</taxon>
        <taxon>Metazoa</taxon>
        <taxon>Chordata</taxon>
        <taxon>Cephalochordata</taxon>
        <taxon>Leptocardii</taxon>
        <taxon>Amphioxiformes</taxon>
        <taxon>Branchiostomatidae</taxon>
        <taxon>Branchiostoma</taxon>
    </lineage>
</organism>
<feature type="transmembrane region" description="Helical" evidence="15">
    <location>
        <begin position="38"/>
        <end position="60"/>
    </location>
</feature>
<evidence type="ECO:0000256" key="11">
    <source>
        <dbReference type="ARBA" id="ARBA00039395"/>
    </source>
</evidence>
<keyword evidence="8" id="KW-0406">Ion transport</keyword>
<protein>
    <recommendedName>
        <fullName evidence="11">Zinc transporter ZIP3</fullName>
    </recommendedName>
    <alternativeName>
        <fullName evidence="13">Solute carrier family 39 member 3</fullName>
    </alternativeName>
    <alternativeName>
        <fullName evidence="12">Zrt- and Irt-like protein 3</fullName>
    </alternativeName>
</protein>
<dbReference type="PANTHER" id="PTHR11040">
    <property type="entry name" value="ZINC/IRON TRANSPORTER"/>
    <property type="match status" value="1"/>
</dbReference>
<keyword evidence="4 15" id="KW-0812">Transmembrane</keyword>
<dbReference type="GO" id="GO:0016324">
    <property type="term" value="C:apical plasma membrane"/>
    <property type="evidence" value="ECO:0007669"/>
    <property type="project" value="UniProtKB-SubCell"/>
</dbReference>
<feature type="transmembrane region" description="Helical" evidence="15">
    <location>
        <begin position="241"/>
        <end position="265"/>
    </location>
</feature>
<keyword evidence="5" id="KW-0862">Zinc</keyword>
<feature type="compositionally biased region" description="Polar residues" evidence="14">
    <location>
        <begin position="161"/>
        <end position="170"/>
    </location>
</feature>
<dbReference type="InParanoid" id="C3Y9Y6"/>
<keyword evidence="6" id="KW-0864">Zinc transport</keyword>
<dbReference type="GO" id="GO:0046873">
    <property type="term" value="F:metal ion transmembrane transporter activity"/>
    <property type="evidence" value="ECO:0007669"/>
    <property type="project" value="InterPro"/>
</dbReference>
<keyword evidence="9 15" id="KW-0472">Membrane</keyword>
<name>C3Y9Y6_BRAFL</name>
<feature type="transmembrane region" description="Helical" evidence="15">
    <location>
        <begin position="216"/>
        <end position="235"/>
    </location>
</feature>
<dbReference type="AlphaFoldDB" id="C3Y9Y6"/>
<feature type="transmembrane region" description="Helical" evidence="15">
    <location>
        <begin position="121"/>
        <end position="142"/>
    </location>
</feature>
<evidence type="ECO:0000256" key="9">
    <source>
        <dbReference type="ARBA" id="ARBA00023136"/>
    </source>
</evidence>
<dbReference type="EMBL" id="GG666493">
    <property type="protein sequence ID" value="EEN62895.1"/>
    <property type="molecule type" value="Genomic_DNA"/>
</dbReference>
<comment type="catalytic activity">
    <reaction evidence="10">
        <text>Zn(2+)(in) = Zn(2+)(out)</text>
        <dbReference type="Rhea" id="RHEA:29351"/>
        <dbReference type="ChEBI" id="CHEBI:29105"/>
    </reaction>
    <physiologicalReaction direction="left-to-right" evidence="10">
        <dbReference type="Rhea" id="RHEA:29352"/>
    </physiologicalReaction>
</comment>
<feature type="region of interest" description="Disordered" evidence="14">
    <location>
        <begin position="161"/>
        <end position="188"/>
    </location>
</feature>
<evidence type="ECO:0000256" key="5">
    <source>
        <dbReference type="ARBA" id="ARBA00022833"/>
    </source>
</evidence>
<evidence type="ECO:0000313" key="16">
    <source>
        <dbReference type="EMBL" id="EEN62895.1"/>
    </source>
</evidence>
<evidence type="ECO:0000256" key="7">
    <source>
        <dbReference type="ARBA" id="ARBA00022989"/>
    </source>
</evidence>
<feature type="transmembrane region" description="Helical" evidence="15">
    <location>
        <begin position="338"/>
        <end position="358"/>
    </location>
</feature>
<evidence type="ECO:0000256" key="10">
    <source>
        <dbReference type="ARBA" id="ARBA00036307"/>
    </source>
</evidence>
<dbReference type="eggNOG" id="KOG1558">
    <property type="taxonomic scope" value="Eukaryota"/>
</dbReference>
<evidence type="ECO:0000256" key="14">
    <source>
        <dbReference type="SAM" id="MobiDB-lite"/>
    </source>
</evidence>
<evidence type="ECO:0000256" key="1">
    <source>
        <dbReference type="ARBA" id="ARBA00004424"/>
    </source>
</evidence>
<evidence type="ECO:0000256" key="13">
    <source>
        <dbReference type="ARBA" id="ARBA00042778"/>
    </source>
</evidence>
<evidence type="ECO:0000256" key="2">
    <source>
        <dbReference type="ARBA" id="ARBA00022448"/>
    </source>
</evidence>
<evidence type="ECO:0000256" key="4">
    <source>
        <dbReference type="ARBA" id="ARBA00022692"/>
    </source>
</evidence>
<dbReference type="PANTHER" id="PTHR11040:SF221">
    <property type="entry name" value="ZINC TRANSPORTER ZIP3"/>
    <property type="match status" value="1"/>
</dbReference>
<accession>C3Y9Y6</accession>
<proteinExistence type="predicted"/>
<comment type="subcellular location">
    <subcellularLocation>
        <location evidence="1">Apical cell membrane</location>
        <topology evidence="1">Multi-pass membrane protein</topology>
    </subcellularLocation>
</comment>
<dbReference type="InterPro" id="IPR003689">
    <property type="entry name" value="ZIP"/>
</dbReference>
<gene>
    <name evidence="16" type="ORF">BRAFLDRAFT_126353</name>
</gene>
<evidence type="ECO:0000256" key="6">
    <source>
        <dbReference type="ARBA" id="ARBA00022906"/>
    </source>
</evidence>
<feature type="transmembrane region" description="Helical" evidence="15">
    <location>
        <begin position="277"/>
        <end position="295"/>
    </location>
</feature>